<dbReference type="Proteomes" id="UP000029499">
    <property type="component" value="Chromosome"/>
</dbReference>
<dbReference type="PANTHER" id="PTHR43738">
    <property type="entry name" value="ABC TRANSPORTER, MEMBRANE PROTEIN"/>
    <property type="match status" value="1"/>
</dbReference>
<gene>
    <name evidence="9" type="ORF">LT40_18850</name>
</gene>
<dbReference type="OrthoDB" id="9784014at2"/>
<dbReference type="AlphaFoldDB" id="A0A089YUQ2"/>
<keyword evidence="4 6" id="KW-1133">Transmembrane helix</keyword>
<dbReference type="InterPro" id="IPR003838">
    <property type="entry name" value="ABC3_permease_C"/>
</dbReference>
<evidence type="ECO:0000256" key="5">
    <source>
        <dbReference type="ARBA" id="ARBA00023136"/>
    </source>
</evidence>
<feature type="transmembrane region" description="Helical" evidence="6">
    <location>
        <begin position="336"/>
        <end position="369"/>
    </location>
</feature>
<name>A0A089YUQ2_9PSED</name>
<evidence type="ECO:0000256" key="4">
    <source>
        <dbReference type="ARBA" id="ARBA00022989"/>
    </source>
</evidence>
<dbReference type="InterPro" id="IPR051125">
    <property type="entry name" value="ABC-4/HrtB_transporter"/>
</dbReference>
<dbReference type="RefSeq" id="WP_043192566.1">
    <property type="nucleotide sequence ID" value="NZ_CP009533.1"/>
</dbReference>
<dbReference type="STRING" id="216142.LT40_18850"/>
<dbReference type="PANTHER" id="PTHR43738:SF2">
    <property type="entry name" value="ABC TRANSPORTER PERMEASE"/>
    <property type="match status" value="1"/>
</dbReference>
<keyword evidence="2" id="KW-1003">Cell membrane</keyword>
<feature type="domain" description="ABC3 transporter permease C-terminal" evidence="7">
    <location>
        <begin position="293"/>
        <end position="412"/>
    </location>
</feature>
<dbReference type="GO" id="GO:0005886">
    <property type="term" value="C:plasma membrane"/>
    <property type="evidence" value="ECO:0007669"/>
    <property type="project" value="UniProtKB-SubCell"/>
</dbReference>
<comment type="subcellular location">
    <subcellularLocation>
        <location evidence="1">Cell membrane</location>
        <topology evidence="1">Multi-pass membrane protein</topology>
    </subcellularLocation>
</comment>
<evidence type="ECO:0000256" key="2">
    <source>
        <dbReference type="ARBA" id="ARBA00022475"/>
    </source>
</evidence>
<feature type="transmembrane region" description="Helical" evidence="6">
    <location>
        <begin position="389"/>
        <end position="409"/>
    </location>
</feature>
<keyword evidence="10" id="KW-1185">Reference proteome</keyword>
<dbReference type="Pfam" id="PF12704">
    <property type="entry name" value="MacB_PCD"/>
    <property type="match status" value="1"/>
</dbReference>
<evidence type="ECO:0000313" key="10">
    <source>
        <dbReference type="Proteomes" id="UP000029499"/>
    </source>
</evidence>
<feature type="transmembrane region" description="Helical" evidence="6">
    <location>
        <begin position="291"/>
        <end position="315"/>
    </location>
</feature>
<keyword evidence="3 6" id="KW-0812">Transmembrane</keyword>
<feature type="domain" description="MacB-like periplasmic core" evidence="8">
    <location>
        <begin position="19"/>
        <end position="209"/>
    </location>
</feature>
<reference evidence="9 10" key="1">
    <citation type="journal article" date="2015" name="J. Biotechnol.">
        <title>Complete genome sequence of Pseudomonas rhizosphaerae IH5T (=DSM 16299T), a phosphate-solubilizing rhizobacterium for bacterial biofertilizer.</title>
        <authorList>
            <person name="Kwak Y."/>
            <person name="Jung B.K."/>
            <person name="Shin J.H."/>
        </authorList>
    </citation>
    <scope>NUCLEOTIDE SEQUENCE [LARGE SCALE GENOMIC DNA]</scope>
    <source>
        <strain evidence="9">DSM 16299</strain>
    </source>
</reference>
<sequence>MYLLRLALASLANRRFTAFLTAFAIALSVCLLLAVERVRHEARASFASTVSGTDLIVGARSGSVNLLLYSVFRIGNATNNIRWDSFEHYANSPQVKWAIPISLGDSHRGYRVMGTNQSYFEHYQYGRRQSLQLAQGRAFQTDPFEVVLGAEVADALHYKLGDKLVLAHGVAAISLVKHDDKPFTVVGILARTGTPVDRTLHISLGGMEAIHIDWKNGVPARGAGRISADQARNMDLTPSAITAFMVGLNSKIATFALQRDINEFRGEPLMAILPGVALQELWSLMGTAEQALFVISVFVVLTGLIGMLTAIVTSLNERRREMAILRSVGARPWHIAGLLILEAFSLALVGILAGMALLYLSIACAQGYVQSNYGLYLPLSLPSAYEWSLLGIILAAAVVMGAIPAWRAYRQSLADGLSIHL</sequence>
<dbReference type="KEGG" id="prh:LT40_18850"/>
<dbReference type="EMBL" id="CP009533">
    <property type="protein sequence ID" value="AIS19334.1"/>
    <property type="molecule type" value="Genomic_DNA"/>
</dbReference>
<evidence type="ECO:0000256" key="6">
    <source>
        <dbReference type="SAM" id="Phobius"/>
    </source>
</evidence>
<accession>A0A089YUQ2</accession>
<feature type="transmembrane region" description="Helical" evidence="6">
    <location>
        <begin position="16"/>
        <end position="35"/>
    </location>
</feature>
<evidence type="ECO:0000313" key="9">
    <source>
        <dbReference type="EMBL" id="AIS19334.1"/>
    </source>
</evidence>
<protein>
    <submittedName>
        <fullName evidence="9">Peptide ABC transporter permease</fullName>
    </submittedName>
</protein>
<keyword evidence="5 6" id="KW-0472">Membrane</keyword>
<dbReference type="HOGENOM" id="CLU_035316_1_0_6"/>
<dbReference type="eggNOG" id="COG0577">
    <property type="taxonomic scope" value="Bacteria"/>
</dbReference>
<dbReference type="Pfam" id="PF02687">
    <property type="entry name" value="FtsX"/>
    <property type="match status" value="1"/>
</dbReference>
<evidence type="ECO:0000259" key="7">
    <source>
        <dbReference type="Pfam" id="PF02687"/>
    </source>
</evidence>
<evidence type="ECO:0000259" key="8">
    <source>
        <dbReference type="Pfam" id="PF12704"/>
    </source>
</evidence>
<proteinExistence type="predicted"/>
<dbReference type="InterPro" id="IPR025857">
    <property type="entry name" value="MacB_PCD"/>
</dbReference>
<evidence type="ECO:0000256" key="1">
    <source>
        <dbReference type="ARBA" id="ARBA00004651"/>
    </source>
</evidence>
<evidence type="ECO:0000256" key="3">
    <source>
        <dbReference type="ARBA" id="ARBA00022692"/>
    </source>
</evidence>
<organism evidence="9 10">
    <name type="scientific">Pseudomonas rhizosphaerae</name>
    <dbReference type="NCBI Taxonomy" id="216142"/>
    <lineage>
        <taxon>Bacteria</taxon>
        <taxon>Pseudomonadati</taxon>
        <taxon>Pseudomonadota</taxon>
        <taxon>Gammaproteobacteria</taxon>
        <taxon>Pseudomonadales</taxon>
        <taxon>Pseudomonadaceae</taxon>
        <taxon>Pseudomonas</taxon>
    </lineage>
</organism>